<dbReference type="CDD" id="cd06261">
    <property type="entry name" value="TM_PBP2"/>
    <property type="match status" value="1"/>
</dbReference>
<feature type="domain" description="ABC transmembrane type-1" evidence="9">
    <location>
        <begin position="18"/>
        <end position="207"/>
    </location>
</feature>
<dbReference type="GO" id="GO:0006865">
    <property type="term" value="P:amino acid transport"/>
    <property type="evidence" value="ECO:0007669"/>
    <property type="project" value="TreeGrafter"/>
</dbReference>
<feature type="transmembrane region" description="Helical" evidence="8">
    <location>
        <begin position="189"/>
        <end position="207"/>
    </location>
</feature>
<organism evidence="10 11">
    <name type="scientific">Campylobacter ureolyticus</name>
    <dbReference type="NCBI Taxonomy" id="827"/>
    <lineage>
        <taxon>Bacteria</taxon>
        <taxon>Pseudomonadati</taxon>
        <taxon>Campylobacterota</taxon>
        <taxon>Epsilonproteobacteria</taxon>
        <taxon>Campylobacterales</taxon>
        <taxon>Campylobacteraceae</taxon>
        <taxon>Campylobacter</taxon>
    </lineage>
</organism>
<keyword evidence="5 8" id="KW-0812">Transmembrane</keyword>
<dbReference type="Pfam" id="PF00528">
    <property type="entry name" value="BPD_transp_1"/>
    <property type="match status" value="1"/>
</dbReference>
<evidence type="ECO:0000256" key="2">
    <source>
        <dbReference type="ARBA" id="ARBA00010072"/>
    </source>
</evidence>
<feature type="transmembrane region" description="Helical" evidence="8">
    <location>
        <begin position="130"/>
        <end position="151"/>
    </location>
</feature>
<dbReference type="AlphaFoldDB" id="A0A2I1NCC7"/>
<dbReference type="PROSITE" id="PS50928">
    <property type="entry name" value="ABC_TM1"/>
    <property type="match status" value="1"/>
</dbReference>
<comment type="similarity">
    <text evidence="2">Belongs to the binding-protein-dependent transport system permease family. HisMQ subfamily.</text>
</comment>
<evidence type="ECO:0000313" key="11">
    <source>
        <dbReference type="Proteomes" id="UP000234639"/>
    </source>
</evidence>
<protein>
    <submittedName>
        <fullName evidence="10">Amino acid ABC transporter permease</fullName>
    </submittedName>
</protein>
<comment type="subcellular location">
    <subcellularLocation>
        <location evidence="1">Cell inner membrane</location>
        <topology evidence="1">Multi-pass membrane protein</topology>
    </subcellularLocation>
    <subcellularLocation>
        <location evidence="8">Cell membrane</location>
        <topology evidence="8">Multi-pass membrane protein</topology>
    </subcellularLocation>
</comment>
<dbReference type="InterPro" id="IPR035906">
    <property type="entry name" value="MetI-like_sf"/>
</dbReference>
<reference evidence="10 11" key="1">
    <citation type="submission" date="2017-12" db="EMBL/GenBank/DDBJ databases">
        <title>Phylogenetic diversity of female urinary microbiome.</title>
        <authorList>
            <person name="Thomas-White K."/>
            <person name="Wolfe A.J."/>
        </authorList>
    </citation>
    <scope>NUCLEOTIDE SEQUENCE [LARGE SCALE GENOMIC DNA]</scope>
    <source>
        <strain evidence="10 11">UMB0112</strain>
    </source>
</reference>
<evidence type="ECO:0000256" key="6">
    <source>
        <dbReference type="ARBA" id="ARBA00022989"/>
    </source>
</evidence>
<dbReference type="PANTHER" id="PTHR30614:SF36">
    <property type="entry name" value="ABC TRANSPORTER MEMBRANE-SPANNING PERMEASE-GLUTAMINE TRANSPORT"/>
    <property type="match status" value="1"/>
</dbReference>
<evidence type="ECO:0000313" key="10">
    <source>
        <dbReference type="EMBL" id="PKZ30053.1"/>
    </source>
</evidence>
<keyword evidence="7 8" id="KW-0472">Membrane</keyword>
<dbReference type="PANTHER" id="PTHR30614">
    <property type="entry name" value="MEMBRANE COMPONENT OF AMINO ACID ABC TRANSPORTER"/>
    <property type="match status" value="1"/>
</dbReference>
<dbReference type="NCBIfam" id="TIGR01726">
    <property type="entry name" value="HEQRo_perm_3TM"/>
    <property type="match status" value="1"/>
</dbReference>
<feature type="transmembrane region" description="Helical" evidence="8">
    <location>
        <begin position="63"/>
        <end position="96"/>
    </location>
</feature>
<dbReference type="InterPro" id="IPR043429">
    <property type="entry name" value="ArtM/GltK/GlnP/TcyL/YhdX-like"/>
</dbReference>
<dbReference type="GO" id="GO:0043190">
    <property type="term" value="C:ATP-binding cassette (ABC) transporter complex"/>
    <property type="evidence" value="ECO:0007669"/>
    <property type="project" value="InterPro"/>
</dbReference>
<dbReference type="Proteomes" id="UP000234639">
    <property type="component" value="Unassembled WGS sequence"/>
</dbReference>
<dbReference type="Gene3D" id="1.10.3720.10">
    <property type="entry name" value="MetI-like"/>
    <property type="match status" value="1"/>
</dbReference>
<evidence type="ECO:0000259" key="9">
    <source>
        <dbReference type="PROSITE" id="PS50928"/>
    </source>
</evidence>
<evidence type="ECO:0000256" key="8">
    <source>
        <dbReference type="RuleBase" id="RU363032"/>
    </source>
</evidence>
<evidence type="ECO:0000256" key="7">
    <source>
        <dbReference type="ARBA" id="ARBA00023136"/>
    </source>
</evidence>
<evidence type="ECO:0000256" key="1">
    <source>
        <dbReference type="ARBA" id="ARBA00004429"/>
    </source>
</evidence>
<dbReference type="InterPro" id="IPR010065">
    <property type="entry name" value="AA_ABC_transptr_permease_3TM"/>
</dbReference>
<dbReference type="GO" id="GO:0022857">
    <property type="term" value="F:transmembrane transporter activity"/>
    <property type="evidence" value="ECO:0007669"/>
    <property type="project" value="InterPro"/>
</dbReference>
<comment type="caution">
    <text evidence="10">The sequence shown here is derived from an EMBL/GenBank/DDBJ whole genome shotgun (WGS) entry which is preliminary data.</text>
</comment>
<evidence type="ECO:0000256" key="3">
    <source>
        <dbReference type="ARBA" id="ARBA00022448"/>
    </source>
</evidence>
<feature type="transmembrane region" description="Helical" evidence="8">
    <location>
        <begin position="20"/>
        <end position="42"/>
    </location>
</feature>
<dbReference type="RefSeq" id="WP_101636533.1">
    <property type="nucleotide sequence ID" value="NZ_PKHU01000001.1"/>
</dbReference>
<keyword evidence="4" id="KW-1003">Cell membrane</keyword>
<feature type="transmembrane region" description="Helical" evidence="8">
    <location>
        <begin position="158"/>
        <end position="177"/>
    </location>
</feature>
<dbReference type="InterPro" id="IPR000515">
    <property type="entry name" value="MetI-like"/>
</dbReference>
<evidence type="ECO:0000256" key="4">
    <source>
        <dbReference type="ARBA" id="ARBA00022475"/>
    </source>
</evidence>
<name>A0A2I1NCC7_9BACT</name>
<keyword evidence="3 8" id="KW-0813">Transport</keyword>
<dbReference type="SUPFAM" id="SSF161098">
    <property type="entry name" value="MetI-like"/>
    <property type="match status" value="1"/>
</dbReference>
<keyword evidence="6 8" id="KW-1133">Transmembrane helix</keyword>
<evidence type="ECO:0000256" key="5">
    <source>
        <dbReference type="ARBA" id="ARBA00022692"/>
    </source>
</evidence>
<dbReference type="EMBL" id="PKHU01000001">
    <property type="protein sequence ID" value="PKZ30053.1"/>
    <property type="molecule type" value="Genomic_DNA"/>
</dbReference>
<gene>
    <name evidence="10" type="ORF">CYJ41_01025</name>
</gene>
<sequence length="218" mass="24627">MFDIILNETNFLRLMAGLWITVKISLISIIISLIGGLILGVLMSSKNKIIYIILKICLEIVRIMPQLVWLFIVYFGLSSIFSFSAITASIVVFSIWGVFEMMDLVRGAVLSIPKHTFESAASLGLKKFQIYIYVIIPLALRRLIPGAINLLSRMIKSTSIVVLIGVVEVLKVSQQIIELNLLTNNYAPLIVYGFVFFLYFAICYPVSKLSKILENRWN</sequence>
<accession>A0A2I1NCC7</accession>
<proteinExistence type="inferred from homology"/>